<dbReference type="EMBL" id="CCAZ020000001">
    <property type="protein sequence ID" value="CEG08330.1"/>
    <property type="molecule type" value="Genomic_DNA"/>
</dbReference>
<dbReference type="AlphaFoldDB" id="A0A090MLN2"/>
<proteinExistence type="predicted"/>
<gene>
    <name evidence="1" type="ORF">BN961_01744</name>
</gene>
<name>A0A090MLN2_AFIFE</name>
<dbReference type="STRING" id="1035.BN961_01744"/>
<evidence type="ECO:0000313" key="2">
    <source>
        <dbReference type="Proteomes" id="UP000035762"/>
    </source>
</evidence>
<dbReference type="Proteomes" id="UP000035762">
    <property type="component" value="Unassembled WGS sequence"/>
</dbReference>
<sequence length="123" mass="13356">MVLPTLTINAFGSSRSQIRKCGTMSGFCAFTAATTSSRLASGVPAGTSAAFTCECRTSSISSWKISGRPVTHNSSMKAVQTMLDHLCTHPHRRSDLLAANLDSFYFQLYRSVPRTVRAVPRPQ</sequence>
<accession>A0A090MLN2</accession>
<keyword evidence="2" id="KW-1185">Reference proteome</keyword>
<protein>
    <submittedName>
        <fullName evidence="1">Uncharacterized protein</fullName>
    </submittedName>
</protein>
<comment type="caution">
    <text evidence="1">The sequence shown here is derived from an EMBL/GenBank/DDBJ whole genome shotgun (WGS) entry which is preliminary data.</text>
</comment>
<organism evidence="1 2">
    <name type="scientific">Afipia felis</name>
    <name type="common">Cat scratch disease bacillus</name>
    <dbReference type="NCBI Taxonomy" id="1035"/>
    <lineage>
        <taxon>Bacteria</taxon>
        <taxon>Pseudomonadati</taxon>
        <taxon>Pseudomonadota</taxon>
        <taxon>Alphaproteobacteria</taxon>
        <taxon>Hyphomicrobiales</taxon>
        <taxon>Nitrobacteraceae</taxon>
        <taxon>Afipia</taxon>
    </lineage>
</organism>
<evidence type="ECO:0000313" key="1">
    <source>
        <dbReference type="EMBL" id="CEG08330.1"/>
    </source>
</evidence>
<reference evidence="1 2" key="1">
    <citation type="journal article" date="2014" name="Genome Announc.">
        <title>Genome Sequence of Afipia felis Strain 76713, Isolated in Hospital Water Using an Amoeba Co-Culture Procedure.</title>
        <authorList>
            <person name="Benamar S."/>
            <person name="La Scola B."/>
            <person name="Croce O."/>
        </authorList>
    </citation>
    <scope>NUCLEOTIDE SEQUENCE [LARGE SCALE GENOMIC DNA]</scope>
    <source>
        <strain evidence="1 2">76713</strain>
    </source>
</reference>